<dbReference type="EC" id="1.14.99.56" evidence="11"/>
<dbReference type="OrthoDB" id="3496539at2759"/>
<keyword evidence="6" id="KW-1015">Disulfide bond</keyword>
<feature type="domain" description="Auxiliary Activity family 9 catalytic" evidence="13">
    <location>
        <begin position="20"/>
        <end position="230"/>
    </location>
</feature>
<evidence type="ECO:0000256" key="4">
    <source>
        <dbReference type="ARBA" id="ARBA00022729"/>
    </source>
</evidence>
<name>A0A4Q4T742_9PEZI</name>
<comment type="subcellular location">
    <subcellularLocation>
        <location evidence="2">Secreted</location>
    </subcellularLocation>
</comment>
<evidence type="ECO:0000256" key="8">
    <source>
        <dbReference type="ARBA" id="ARBA00023326"/>
    </source>
</evidence>
<dbReference type="AlphaFoldDB" id="A0A4Q4T742"/>
<sequence>MRVNEIAFGAAALARLAAAHYTFNGLLINDELVGRDWQYIRQHDRGYMPTFREEAATSDDFRCNQNGGSGVNTDVYTVRPGDKVGLRQAFGAGGIRHPGPAQVYLSLAPGSVKQYDGSGDWIKISQELACKPNIVPADFQTDAWCAWDEDNVSFVVPENIPEGEYLVRGEHIALHGAHDGKAEFYYACAQIKVEGSTGSELLGEKVLIPGVYGVDDDAINFSVWGRSTSYPFVPGPDVAPGGTIRGSADGSSAETVTIPFDSSSGGSEEEISPPETETPVCLTPPVRRQNRKLRKARSMRFRN</sequence>
<reference evidence="14 15" key="1">
    <citation type="submission" date="2018-06" db="EMBL/GenBank/DDBJ databases">
        <title>Complete Genomes of Monosporascus.</title>
        <authorList>
            <person name="Robinson A.J."/>
            <person name="Natvig D.O."/>
        </authorList>
    </citation>
    <scope>NUCLEOTIDE SEQUENCE [LARGE SCALE GENOMIC DNA]</scope>
    <source>
        <strain evidence="14 15">CBS 110550</strain>
    </source>
</reference>
<proteinExistence type="inferred from homology"/>
<protein>
    <recommendedName>
        <fullName evidence="11">lytic cellulose monooxygenase (C4-dehydrogenating)</fullName>
        <ecNumber evidence="11">1.14.99.56</ecNumber>
    </recommendedName>
</protein>
<comment type="cofactor">
    <cofactor evidence="1">
        <name>Cu(2+)</name>
        <dbReference type="ChEBI" id="CHEBI:29036"/>
    </cofactor>
</comment>
<evidence type="ECO:0000256" key="2">
    <source>
        <dbReference type="ARBA" id="ARBA00004613"/>
    </source>
</evidence>
<evidence type="ECO:0000259" key="13">
    <source>
        <dbReference type="Pfam" id="PF03443"/>
    </source>
</evidence>
<feature type="region of interest" description="Disordered" evidence="12">
    <location>
        <begin position="240"/>
        <end position="303"/>
    </location>
</feature>
<keyword evidence="8" id="KW-0624">Polysaccharide degradation</keyword>
<evidence type="ECO:0000256" key="11">
    <source>
        <dbReference type="ARBA" id="ARBA00047174"/>
    </source>
</evidence>
<organism evidence="14 15">
    <name type="scientific">Monosporascus ibericus</name>
    <dbReference type="NCBI Taxonomy" id="155417"/>
    <lineage>
        <taxon>Eukaryota</taxon>
        <taxon>Fungi</taxon>
        <taxon>Dikarya</taxon>
        <taxon>Ascomycota</taxon>
        <taxon>Pezizomycotina</taxon>
        <taxon>Sordariomycetes</taxon>
        <taxon>Xylariomycetidae</taxon>
        <taxon>Xylariales</taxon>
        <taxon>Xylariales incertae sedis</taxon>
        <taxon>Monosporascus</taxon>
    </lineage>
</organism>
<dbReference type="GO" id="GO:0030245">
    <property type="term" value="P:cellulose catabolic process"/>
    <property type="evidence" value="ECO:0007669"/>
    <property type="project" value="UniProtKB-KW"/>
</dbReference>
<keyword evidence="3" id="KW-0964">Secreted</keyword>
<comment type="catalytic activity">
    <reaction evidence="10">
        <text>[(1-&gt;4)-beta-D-glucosyl]n+m + reduced acceptor + O2 = 4-dehydro-beta-D-glucosyl-[(1-&gt;4)-beta-D-glucosyl]n-1 + [(1-&gt;4)-beta-D-glucosyl]m + acceptor + H2O.</text>
        <dbReference type="EC" id="1.14.99.56"/>
    </reaction>
</comment>
<dbReference type="PANTHER" id="PTHR33353">
    <property type="entry name" value="PUTATIVE (AFU_ORTHOLOGUE AFUA_1G12560)-RELATED"/>
    <property type="match status" value="1"/>
</dbReference>
<dbReference type="EMBL" id="QJNU01000323">
    <property type="protein sequence ID" value="RYP02261.1"/>
    <property type="molecule type" value="Genomic_DNA"/>
</dbReference>
<evidence type="ECO:0000256" key="1">
    <source>
        <dbReference type="ARBA" id="ARBA00001973"/>
    </source>
</evidence>
<evidence type="ECO:0000256" key="5">
    <source>
        <dbReference type="ARBA" id="ARBA00023001"/>
    </source>
</evidence>
<evidence type="ECO:0000256" key="7">
    <source>
        <dbReference type="ARBA" id="ARBA00023277"/>
    </source>
</evidence>
<dbReference type="Proteomes" id="UP000293360">
    <property type="component" value="Unassembled WGS sequence"/>
</dbReference>
<evidence type="ECO:0000256" key="9">
    <source>
        <dbReference type="ARBA" id="ARBA00044502"/>
    </source>
</evidence>
<dbReference type="GO" id="GO:0005576">
    <property type="term" value="C:extracellular region"/>
    <property type="evidence" value="ECO:0007669"/>
    <property type="project" value="UniProtKB-SubCell"/>
</dbReference>
<evidence type="ECO:0000313" key="15">
    <source>
        <dbReference type="Proteomes" id="UP000293360"/>
    </source>
</evidence>
<dbReference type="CDD" id="cd21175">
    <property type="entry name" value="LPMO_AA9"/>
    <property type="match status" value="1"/>
</dbReference>
<dbReference type="InterPro" id="IPR049892">
    <property type="entry name" value="AA9"/>
</dbReference>
<evidence type="ECO:0000256" key="10">
    <source>
        <dbReference type="ARBA" id="ARBA00045077"/>
    </source>
</evidence>
<dbReference type="Pfam" id="PF03443">
    <property type="entry name" value="AA9"/>
    <property type="match status" value="1"/>
</dbReference>
<feature type="compositionally biased region" description="Basic residues" evidence="12">
    <location>
        <begin position="288"/>
        <end position="303"/>
    </location>
</feature>
<keyword evidence="5" id="KW-0136">Cellulose degradation</keyword>
<comment type="similarity">
    <text evidence="9">Belongs to the polysaccharide monooxygenase AA9 family.</text>
</comment>
<keyword evidence="4" id="KW-0732">Signal</keyword>
<dbReference type="InterPro" id="IPR005103">
    <property type="entry name" value="AA9_LPMO"/>
</dbReference>
<keyword evidence="7" id="KW-0119">Carbohydrate metabolism</keyword>
<gene>
    <name evidence="14" type="ORF">DL764_005868</name>
</gene>
<evidence type="ECO:0000256" key="6">
    <source>
        <dbReference type="ARBA" id="ARBA00023157"/>
    </source>
</evidence>
<dbReference type="Gene3D" id="2.70.50.70">
    <property type="match status" value="1"/>
</dbReference>
<comment type="caution">
    <text evidence="14">The sequence shown here is derived from an EMBL/GenBank/DDBJ whole genome shotgun (WGS) entry which is preliminary data.</text>
</comment>
<accession>A0A4Q4T742</accession>
<evidence type="ECO:0000256" key="3">
    <source>
        <dbReference type="ARBA" id="ARBA00022525"/>
    </source>
</evidence>
<evidence type="ECO:0000256" key="12">
    <source>
        <dbReference type="SAM" id="MobiDB-lite"/>
    </source>
</evidence>
<keyword evidence="15" id="KW-1185">Reference proteome</keyword>
<evidence type="ECO:0000313" key="14">
    <source>
        <dbReference type="EMBL" id="RYP02261.1"/>
    </source>
</evidence>
<dbReference type="PANTHER" id="PTHR33353:SF2">
    <property type="entry name" value="ENDO-BETA-1,4-GLUCANASE D"/>
    <property type="match status" value="1"/>
</dbReference>